<feature type="signal peptide" evidence="2">
    <location>
        <begin position="1"/>
        <end position="32"/>
    </location>
</feature>
<feature type="region of interest" description="Disordered" evidence="1">
    <location>
        <begin position="33"/>
        <end position="102"/>
    </location>
</feature>
<protein>
    <submittedName>
        <fullName evidence="4">DUF3152 domain-containing protein</fullName>
    </submittedName>
</protein>
<comment type="caution">
    <text evidence="4">The sequence shown here is derived from an EMBL/GenBank/DDBJ whole genome shotgun (WGS) entry which is preliminary data.</text>
</comment>
<accession>A0ABW9NTY0</accession>
<evidence type="ECO:0000313" key="5">
    <source>
        <dbReference type="Proteomes" id="UP000460558"/>
    </source>
</evidence>
<dbReference type="InterPro" id="IPR022603">
    <property type="entry name" value="DUF3152"/>
</dbReference>
<dbReference type="SUPFAM" id="SSF55486">
    <property type="entry name" value="Metalloproteases ('zincins'), catalytic domain"/>
    <property type="match status" value="1"/>
</dbReference>
<dbReference type="RefSeq" id="WP_153483486.1">
    <property type="nucleotide sequence ID" value="NZ_VDEQ01000141.1"/>
</dbReference>
<feature type="compositionally biased region" description="Pro residues" evidence="1">
    <location>
        <begin position="37"/>
        <end position="52"/>
    </location>
</feature>
<dbReference type="Proteomes" id="UP000460558">
    <property type="component" value="Unassembled WGS sequence"/>
</dbReference>
<keyword evidence="5" id="KW-1185">Reference proteome</keyword>
<evidence type="ECO:0000256" key="1">
    <source>
        <dbReference type="SAM" id="MobiDB-lite"/>
    </source>
</evidence>
<feature type="compositionally biased region" description="Basic and acidic residues" evidence="1">
    <location>
        <begin position="66"/>
        <end position="80"/>
    </location>
</feature>
<sequence>MSRRKRASPRKKAFRALTALLCAGTVAWAAHAVRPDSPGPSVPAPAPAPAPPDQTERSAPADTVADDPKPPSPKPRDSPEPPKAPRYQENGPGTYTWAEGTGRRVGSGGRLIRYGVKVEDGTGLDAGETADEIDGILRDRRGWTRQGAASFQRVGSPPYDMVVHVVSPGTTDRLCGAWGLDTGGEVNCANAPDLVVNVRRWIELSEQYPDRAHDYHALIINHEVGHVLGYGHRGCAGPGRPASAMMQQIKGLKGCVANPWVHDEDGSFIGGPKVP</sequence>
<evidence type="ECO:0000256" key="2">
    <source>
        <dbReference type="SAM" id="SignalP"/>
    </source>
</evidence>
<reference evidence="4 5" key="1">
    <citation type="submission" date="2019-06" db="EMBL/GenBank/DDBJ databases">
        <title>Comparative genomics and metabolomics analyses of clavulanic acid producing Streptomyces species provides insight into specialized metabolism and evolution of beta-lactam biosynthetic gene clusters.</title>
        <authorList>
            <person name="Moore M.A."/>
            <person name="Cruz-Morales P."/>
            <person name="Barona Gomez F."/>
            <person name="Kapil T."/>
        </authorList>
    </citation>
    <scope>NUCLEOTIDE SEQUENCE [LARGE SCALE GENOMIC DNA]</scope>
    <source>
        <strain evidence="4 5">T-272</strain>
    </source>
</reference>
<evidence type="ECO:0000259" key="3">
    <source>
        <dbReference type="Pfam" id="PF11350"/>
    </source>
</evidence>
<organism evidence="4 5">
    <name type="scientific">Streptomyces katsurahamanus</name>
    <dbReference type="NCBI Taxonomy" id="2577098"/>
    <lineage>
        <taxon>Bacteria</taxon>
        <taxon>Bacillati</taxon>
        <taxon>Actinomycetota</taxon>
        <taxon>Actinomycetes</taxon>
        <taxon>Kitasatosporales</taxon>
        <taxon>Streptomycetaceae</taxon>
        <taxon>Streptomyces</taxon>
    </lineage>
</organism>
<feature type="domain" description="DUF3152" evidence="3">
    <location>
        <begin position="84"/>
        <end position="252"/>
    </location>
</feature>
<feature type="chain" id="PRO_5045696002" evidence="2">
    <location>
        <begin position="33"/>
        <end position="275"/>
    </location>
</feature>
<dbReference type="Pfam" id="PF11350">
    <property type="entry name" value="DUF3152"/>
    <property type="match status" value="1"/>
</dbReference>
<dbReference type="EMBL" id="VDEQ01000141">
    <property type="protein sequence ID" value="MQS36703.1"/>
    <property type="molecule type" value="Genomic_DNA"/>
</dbReference>
<gene>
    <name evidence="4" type="ORF">FFZ77_14105</name>
</gene>
<evidence type="ECO:0000313" key="4">
    <source>
        <dbReference type="EMBL" id="MQS36703.1"/>
    </source>
</evidence>
<name>A0ABW9NTY0_9ACTN</name>
<proteinExistence type="predicted"/>
<keyword evidence="2" id="KW-0732">Signal</keyword>